<dbReference type="InterPro" id="IPR036465">
    <property type="entry name" value="vWFA_dom_sf"/>
</dbReference>
<name>A0A926P4K3_9HYPH</name>
<dbReference type="RefSeq" id="WP_190291612.1">
    <property type="nucleotide sequence ID" value="NZ_JABFCZ010000011.1"/>
</dbReference>
<proteinExistence type="predicted"/>
<evidence type="ECO:0000259" key="1">
    <source>
        <dbReference type="Pfam" id="PF01882"/>
    </source>
</evidence>
<dbReference type="Proteomes" id="UP000598467">
    <property type="component" value="Unassembled WGS sequence"/>
</dbReference>
<dbReference type="AlphaFoldDB" id="A0A926P4K3"/>
<gene>
    <name evidence="2" type="ORF">HK439_11330</name>
</gene>
<protein>
    <submittedName>
        <fullName evidence="2">DUF58 domain-containing protein</fullName>
    </submittedName>
</protein>
<dbReference type="EMBL" id="JABFCZ010000011">
    <property type="protein sequence ID" value="MBD1546857.1"/>
    <property type="molecule type" value="Genomic_DNA"/>
</dbReference>
<organism evidence="2 3">
    <name type="scientific">Roseibium aggregatum</name>
    <dbReference type="NCBI Taxonomy" id="187304"/>
    <lineage>
        <taxon>Bacteria</taxon>
        <taxon>Pseudomonadati</taxon>
        <taxon>Pseudomonadota</taxon>
        <taxon>Alphaproteobacteria</taxon>
        <taxon>Hyphomicrobiales</taxon>
        <taxon>Stappiaceae</taxon>
        <taxon>Roseibium</taxon>
    </lineage>
</organism>
<feature type="domain" description="DUF58" evidence="1">
    <location>
        <begin position="186"/>
        <end position="375"/>
    </location>
</feature>
<dbReference type="PANTHER" id="PTHR33608">
    <property type="entry name" value="BLL2464 PROTEIN"/>
    <property type="match status" value="1"/>
</dbReference>
<evidence type="ECO:0000313" key="3">
    <source>
        <dbReference type="Proteomes" id="UP000598467"/>
    </source>
</evidence>
<reference evidence="2" key="1">
    <citation type="submission" date="2020-05" db="EMBL/GenBank/DDBJ databases">
        <title>Identification of trans-AT polyketide cluster in two marine bacteria, producers of a novel glutaramide-containing polyketide sesbanimide D and analogs.</title>
        <authorList>
            <person name="Kacar D."/>
            <person name="Rodriguez P."/>
            <person name="Canedo L."/>
            <person name="Gonzalez E."/>
            <person name="Galan B."/>
            <person name="De La Calle F."/>
            <person name="Garcia J.L."/>
        </authorList>
    </citation>
    <scope>NUCLEOTIDE SEQUENCE</scope>
    <source>
        <strain evidence="2">PHM038</strain>
    </source>
</reference>
<comment type="caution">
    <text evidence="2">The sequence shown here is derived from an EMBL/GenBank/DDBJ whole genome shotgun (WGS) entry which is preliminary data.</text>
</comment>
<sequence>MLAFGAAALVLSVVAVVAGGAGREIAFLPWVVLAALTGLDLALSFRRPKSLAFEAPPEIFVGETATLHLTIEGATRDLLAKLDWPAGLSGEGEIIFRTGPDGTATAEVKCLAVRRGLWHFDHLWLLWGSRLGLLEFVPRLDLGAELRVVPNIRLVQSGQITTTVLSTLYGVKENRAIGEGSEFQQLRDFVPGMDIKTIDWKRSARRRSLVAKELRAERNHHVIVALDNGYLMREEIGGLPKIDHAITAALATAWAAAIGGDLVGYYSYDVRPRTFAAPAPGRNAFARLRHWTAELSYVSRETNHTLALTELNARTPKRSLIIIFTDFIDTTSAELLIENIGILAKRHLLIFVAIRDPDMETLLETAPANLDGAATLVAANQSINERRLVLERLTRMGVTIVDAKPSAVTARLISAYLEIKARELI</sequence>
<dbReference type="Pfam" id="PF01882">
    <property type="entry name" value="DUF58"/>
    <property type="match status" value="1"/>
</dbReference>
<dbReference type="SUPFAM" id="SSF53300">
    <property type="entry name" value="vWA-like"/>
    <property type="match status" value="1"/>
</dbReference>
<evidence type="ECO:0000313" key="2">
    <source>
        <dbReference type="EMBL" id="MBD1546857.1"/>
    </source>
</evidence>
<dbReference type="PANTHER" id="PTHR33608:SF3">
    <property type="entry name" value="SLR2013 PROTEIN"/>
    <property type="match status" value="1"/>
</dbReference>
<accession>A0A926P4K3</accession>
<dbReference type="InterPro" id="IPR002881">
    <property type="entry name" value="DUF58"/>
</dbReference>